<evidence type="ECO:0000259" key="12">
    <source>
        <dbReference type="PROSITE" id="PS50109"/>
    </source>
</evidence>
<gene>
    <name evidence="14" type="ORF">ENS64_07400</name>
</gene>
<sequence>MHMCMRVDLDATTLVVPVAAAFPIRQKIHNLKFNSNLCRVAGALPSAEGEDAFSATAARTGHPPLWPKEQFAPLSAGSVSYSSYAGEKACDRSHAPLGSPSMASVLEAPHAALPDGRPRSGQRYLGRFRAEERLGRTAATETFRGVDEITAVAVVIKLIETGLYPAGTMLRLESEAATLLRVQSPAVAYLLAAGHDGPHFVLVSLWVDGESLQQRLTRGPLDVPELLAVGRALLLGLRDLHRLRVLHRNLRPSNVIVGQVDTLDGVGTVRGIAPLLWATVVNFGPPPFVDPRSEHPERWIEIANYLSPEQAGLLDHDLGEASDLYAAGAVLFHAAAGRTPFQGATVNTLLLEHMTTPVPELRSLGVDVPRALDELLQRLLRKDPRERYQSAEAALSDWEAIAKRVLSGDTDPDVVIGASDQRGTLTEPAFVARTAEIEHLAKVLQETRRGRGGLVHVESESGGGKSRLLTEVAQRAACAHLWVLRGQAANGFAQRPLGLFDGVVNGFLAAVKTQPALARAVAQRMPADYIPAARSALPALAEVWPETTDAATPAPELGGEIRTIQALAEFLMALGSDDRPAVIILDDCQWADELSLRVLRRWQQLSVAAPAGGCPVCVIASFRTEEVPDEHVLRCTPAVAQLRLKPLPPDDVRRLAESMAGRLPDEAVEVITRLADGSPFMVAAVMHGLVETQALVRTPQGWRIEPFALHALQSSNHAATVLTKRLDLLSSATRKLLSAGAVLGKEFEWQVAAQLAGETPAVALAALDEARQRHLVWLRPDGASGAFVHDKLRTVILSQLPAEDCQQLHLRAAEYLRTHAPERINELAYHFDAAGESTAALPYALEAAERARARHALEIAEQQYRIAWHGSHTADIATRYRIATGLGDTLMLLGRYDEAGYMLEAAASMATTAFDRAQSRGKLAELAFKRGDMEHAVVDFEAALAILGRPIPRSPVVRLLLLLWAVFVQGLHTLFPRWLLHRRRRLPNETEKLTLRLYSGLAHGGYCCRDLAYTLWVHLRGLNLGESFLPSLELAHAYSEHAPAMTLIPYFARARRYVEKSLAIRRSFGDLWGQGQTLHYYGCVLYAASEYEACIEKCREAIRLLESTGDYWQVHIARYQIAAALYRLGDWHAALEEAQLNYRSGVELKDEQASGIILDVWARVVPEGVPDDILQTELAREHRDPQGAAQVLFAKGITQLHRGDWATAANTFEQAIAKADRAGVCNPYTLPITAWTAMAYRQGAEQASYLTPQARHQLLAKAERAIRRALREARLCRNDLPLVFREAGLLQAMRGHLRRARRWLQRSLDEARRQNARSEYALSLQAYARVGRELGWPDAREKQAEAEMTLLLLQPLRSTARQAATHRQTASLSLLDRFDIILDAGREIASSLVPQTIFQLIHSTALRLLRGQHGVVVQVSQTHGVLELRPVAGSVPHDLDVQLLQQCLERKRTIASHEPQHHRAKRFGESEGHHSALCAPLFVRGNPVAALYVVHEGVRNLFGAEEERLGDFIMAIAGAALENAEGFTQLQELNATLEKRVAERTAAAEAANEAKSRFLATMSHEIRTPMNGIIGMTELALTTPLSDQQRHFLTIVKESSHALLALLNDILDLSKIEAGRMELERIPFPVHEVIGDACRLLAVQATRKGLELVCHVATDVPDELMGDPNRLRQVVVNLVGNAIKFTEFGEVVVRVDVETPRDEEDDPPAAAAVPHSPAAAPHSPAAAPHAAAAAPHSPAADPSSLAETVWLHLYVRDTGIGISPDKQQTIFEAFRQSDSSMTRRFGGTGLGLSISSQLVALMGGRIWVESQPGVGSTFHVTAPFAVSPTCRPAAPADAPLQGLRVLVLSEHAEARRAHVDSLTAAGAAVFAPAAPEGALLDLHWQHEMGQVADTSAAATTPTVPENQPTAVLPATENPGYEQPSIMSRTDQPPRNGQPPRVGGQHNHDLPRDGQPSAHQAAGYDVAVIDVGSQAGRLLELASTLARGRLAAALPVVVLLPAGRIADVERCRELGLTHCLTKPVKRRELWQAVRAAANDRTAKGAPAPVSAAVSAGSPLNILVADDSPVNQEVAAGLLELLGHKVVTADDGRAAFQAWEQHAFDVVFLDLEMPEMDGMSTVRLIREREAATGGHTPVFAMTAHALHGFREQCLEAGMDGYIAKPIQPGEVAAALETARMLLSKSPRAS</sequence>
<comment type="caution">
    <text evidence="14">The sequence shown here is derived from an EMBL/GenBank/DDBJ whole genome shotgun (WGS) entry which is preliminary data.</text>
</comment>
<dbReference type="GO" id="GO:0005524">
    <property type="term" value="F:ATP binding"/>
    <property type="evidence" value="ECO:0007669"/>
    <property type="project" value="UniProtKB-KW"/>
</dbReference>
<dbReference type="InterPro" id="IPR027417">
    <property type="entry name" value="P-loop_NTPase"/>
</dbReference>
<dbReference type="PANTHER" id="PTHR45339:SF1">
    <property type="entry name" value="HYBRID SIGNAL TRANSDUCTION HISTIDINE KINASE J"/>
    <property type="match status" value="1"/>
</dbReference>
<dbReference type="SMART" id="SM00028">
    <property type="entry name" value="TPR"/>
    <property type="match status" value="5"/>
</dbReference>
<keyword evidence="4" id="KW-0808">Transferase</keyword>
<dbReference type="InterPro" id="IPR003018">
    <property type="entry name" value="GAF"/>
</dbReference>
<dbReference type="Pfam" id="PF00072">
    <property type="entry name" value="Response_reg"/>
    <property type="match status" value="1"/>
</dbReference>
<evidence type="ECO:0000256" key="9">
    <source>
        <dbReference type="PROSITE-ProRule" id="PRU00169"/>
    </source>
</evidence>
<feature type="domain" description="Histidine kinase" evidence="12">
    <location>
        <begin position="1561"/>
        <end position="1826"/>
    </location>
</feature>
<evidence type="ECO:0000259" key="11">
    <source>
        <dbReference type="PROSITE" id="PS50011"/>
    </source>
</evidence>
<proteinExistence type="predicted"/>
<dbReference type="SUPFAM" id="SSF48452">
    <property type="entry name" value="TPR-like"/>
    <property type="match status" value="3"/>
</dbReference>
<keyword evidence="7" id="KW-0067">ATP-binding</keyword>
<evidence type="ECO:0000256" key="4">
    <source>
        <dbReference type="ARBA" id="ARBA00022679"/>
    </source>
</evidence>
<dbReference type="SMART" id="SM00065">
    <property type="entry name" value="GAF"/>
    <property type="match status" value="1"/>
</dbReference>
<dbReference type="Gene3D" id="1.10.287.130">
    <property type="match status" value="1"/>
</dbReference>
<feature type="compositionally biased region" description="Low complexity" evidence="10">
    <location>
        <begin position="1708"/>
        <end position="1740"/>
    </location>
</feature>
<feature type="region of interest" description="Disordered" evidence="10">
    <location>
        <begin position="1893"/>
        <end position="1958"/>
    </location>
</feature>
<keyword evidence="6" id="KW-0418">Kinase</keyword>
<dbReference type="SMART" id="SM00220">
    <property type="entry name" value="S_TKc"/>
    <property type="match status" value="1"/>
</dbReference>
<dbReference type="SUPFAM" id="SSF47384">
    <property type="entry name" value="Homodimeric domain of signal transducing histidine kinase"/>
    <property type="match status" value="1"/>
</dbReference>
<dbReference type="InterPro" id="IPR003661">
    <property type="entry name" value="HisK_dim/P_dom"/>
</dbReference>
<dbReference type="PROSITE" id="PS50110">
    <property type="entry name" value="RESPONSE_REGULATORY"/>
    <property type="match status" value="1"/>
</dbReference>
<reference evidence="14" key="1">
    <citation type="journal article" date="2020" name="mSystems">
        <title>Genome- and Community-Level Interaction Insights into Carbon Utilization and Element Cycling Functions of Hydrothermarchaeota in Hydrothermal Sediment.</title>
        <authorList>
            <person name="Zhou Z."/>
            <person name="Liu Y."/>
            <person name="Xu W."/>
            <person name="Pan J."/>
            <person name="Luo Z.H."/>
            <person name="Li M."/>
        </authorList>
    </citation>
    <scope>NUCLEOTIDE SEQUENCE [LARGE SCALE GENOMIC DNA]</scope>
    <source>
        <strain evidence="14">SpSt-508</strain>
    </source>
</reference>
<protein>
    <recommendedName>
        <fullName evidence="2">histidine kinase</fullName>
        <ecNumber evidence="2">2.7.13.3</ecNumber>
    </recommendedName>
</protein>
<dbReference type="InterPro" id="IPR036097">
    <property type="entry name" value="HisK_dim/P_sf"/>
</dbReference>
<dbReference type="Pfam" id="PF02518">
    <property type="entry name" value="HATPase_c"/>
    <property type="match status" value="1"/>
</dbReference>
<evidence type="ECO:0000259" key="13">
    <source>
        <dbReference type="PROSITE" id="PS50110"/>
    </source>
</evidence>
<dbReference type="FunFam" id="1.10.287.130:FF:000002">
    <property type="entry name" value="Two-component osmosensing histidine kinase"/>
    <property type="match status" value="1"/>
</dbReference>
<dbReference type="InterPro" id="IPR019734">
    <property type="entry name" value="TPR_rpt"/>
</dbReference>
<dbReference type="PRINTS" id="PR00344">
    <property type="entry name" value="BCTRLSENSOR"/>
</dbReference>
<dbReference type="Pfam" id="PF00069">
    <property type="entry name" value="Pkinase"/>
    <property type="match status" value="1"/>
</dbReference>
<dbReference type="CDD" id="cd16922">
    <property type="entry name" value="HATPase_EvgS-ArcB-TorS-like"/>
    <property type="match status" value="1"/>
</dbReference>
<dbReference type="CDD" id="cd17546">
    <property type="entry name" value="REC_hyHK_CKI1_RcsC-like"/>
    <property type="match status" value="1"/>
</dbReference>
<feature type="region of interest" description="Disordered" evidence="10">
    <location>
        <begin position="1699"/>
        <end position="1740"/>
    </location>
</feature>
<evidence type="ECO:0000256" key="5">
    <source>
        <dbReference type="ARBA" id="ARBA00022741"/>
    </source>
</evidence>
<evidence type="ECO:0000256" key="8">
    <source>
        <dbReference type="ARBA" id="ARBA00023012"/>
    </source>
</evidence>
<keyword evidence="3 9" id="KW-0597">Phosphoprotein</keyword>
<accession>A0A7C4LKM2</accession>
<keyword evidence="5" id="KW-0547">Nucleotide-binding</keyword>
<dbReference type="Gene3D" id="1.10.510.10">
    <property type="entry name" value="Transferase(Phosphotransferase) domain 1"/>
    <property type="match status" value="1"/>
</dbReference>
<dbReference type="Gene3D" id="3.40.50.2300">
    <property type="match status" value="2"/>
</dbReference>
<dbReference type="InterPro" id="IPR036890">
    <property type="entry name" value="HATPase_C_sf"/>
</dbReference>
<dbReference type="InterPro" id="IPR001789">
    <property type="entry name" value="Sig_transdc_resp-reg_receiver"/>
</dbReference>
<dbReference type="SUPFAM" id="SSF56112">
    <property type="entry name" value="Protein kinase-like (PK-like)"/>
    <property type="match status" value="1"/>
</dbReference>
<dbReference type="SMART" id="SM00388">
    <property type="entry name" value="HisKA"/>
    <property type="match status" value="1"/>
</dbReference>
<dbReference type="InterPro" id="IPR011009">
    <property type="entry name" value="Kinase-like_dom_sf"/>
</dbReference>
<dbReference type="SUPFAM" id="SSF55874">
    <property type="entry name" value="ATPase domain of HSP90 chaperone/DNA topoisomerase II/histidine kinase"/>
    <property type="match status" value="1"/>
</dbReference>
<dbReference type="SMART" id="SM00387">
    <property type="entry name" value="HATPase_c"/>
    <property type="match status" value="1"/>
</dbReference>
<dbReference type="CDD" id="cd00082">
    <property type="entry name" value="HisKA"/>
    <property type="match status" value="1"/>
</dbReference>
<dbReference type="Pfam" id="PF13185">
    <property type="entry name" value="GAF_2"/>
    <property type="match status" value="1"/>
</dbReference>
<dbReference type="Gene3D" id="3.30.450.40">
    <property type="match status" value="1"/>
</dbReference>
<dbReference type="CDD" id="cd14014">
    <property type="entry name" value="STKc_PknB_like"/>
    <property type="match status" value="1"/>
</dbReference>
<dbReference type="InterPro" id="IPR003594">
    <property type="entry name" value="HATPase_dom"/>
</dbReference>
<dbReference type="InterPro" id="IPR029016">
    <property type="entry name" value="GAF-like_dom_sf"/>
</dbReference>
<evidence type="ECO:0000256" key="6">
    <source>
        <dbReference type="ARBA" id="ARBA00022777"/>
    </source>
</evidence>
<dbReference type="Pfam" id="PF13191">
    <property type="entry name" value="AAA_16"/>
    <property type="match status" value="1"/>
</dbReference>
<dbReference type="EC" id="2.7.13.3" evidence="2"/>
<evidence type="ECO:0000256" key="7">
    <source>
        <dbReference type="ARBA" id="ARBA00022840"/>
    </source>
</evidence>
<feature type="compositionally biased region" description="Polar residues" evidence="10">
    <location>
        <begin position="1893"/>
        <end position="1909"/>
    </location>
</feature>
<dbReference type="PROSITE" id="PS50011">
    <property type="entry name" value="PROTEIN_KINASE_DOM"/>
    <property type="match status" value="1"/>
</dbReference>
<feature type="compositionally biased region" description="Polar residues" evidence="10">
    <location>
        <begin position="1924"/>
        <end position="1934"/>
    </location>
</feature>
<dbReference type="Pfam" id="PF00512">
    <property type="entry name" value="HisKA"/>
    <property type="match status" value="1"/>
</dbReference>
<evidence type="ECO:0000313" key="14">
    <source>
        <dbReference type="EMBL" id="HGT39075.1"/>
    </source>
</evidence>
<organism evidence="14">
    <name type="scientific">Schlesneria paludicola</name>
    <dbReference type="NCBI Taxonomy" id="360056"/>
    <lineage>
        <taxon>Bacteria</taxon>
        <taxon>Pseudomonadati</taxon>
        <taxon>Planctomycetota</taxon>
        <taxon>Planctomycetia</taxon>
        <taxon>Planctomycetales</taxon>
        <taxon>Planctomycetaceae</taxon>
        <taxon>Schlesneria</taxon>
    </lineage>
</organism>
<evidence type="ECO:0000256" key="10">
    <source>
        <dbReference type="SAM" id="MobiDB-lite"/>
    </source>
</evidence>
<dbReference type="InterPro" id="IPR041664">
    <property type="entry name" value="AAA_16"/>
</dbReference>
<dbReference type="SUPFAM" id="SSF52540">
    <property type="entry name" value="P-loop containing nucleoside triphosphate hydrolases"/>
    <property type="match status" value="1"/>
</dbReference>
<dbReference type="SMART" id="SM00448">
    <property type="entry name" value="REC"/>
    <property type="match status" value="1"/>
</dbReference>
<dbReference type="EMBL" id="DSVQ01000012">
    <property type="protein sequence ID" value="HGT39075.1"/>
    <property type="molecule type" value="Genomic_DNA"/>
</dbReference>
<feature type="modified residue" description="4-aspartylphosphate" evidence="9">
    <location>
        <position position="2108"/>
    </location>
</feature>
<dbReference type="InterPro" id="IPR000719">
    <property type="entry name" value="Prot_kinase_dom"/>
</dbReference>
<evidence type="ECO:0000256" key="3">
    <source>
        <dbReference type="ARBA" id="ARBA00022553"/>
    </source>
</evidence>
<dbReference type="PROSITE" id="PS50109">
    <property type="entry name" value="HIS_KIN"/>
    <property type="match status" value="1"/>
</dbReference>
<feature type="domain" description="Response regulatory" evidence="13">
    <location>
        <begin position="2059"/>
        <end position="2177"/>
    </location>
</feature>
<comment type="catalytic activity">
    <reaction evidence="1">
        <text>ATP + protein L-histidine = ADP + protein N-phospho-L-histidine.</text>
        <dbReference type="EC" id="2.7.13.3"/>
    </reaction>
</comment>
<feature type="domain" description="Protein kinase" evidence="11">
    <location>
        <begin position="128"/>
        <end position="399"/>
    </location>
</feature>
<evidence type="ECO:0000256" key="1">
    <source>
        <dbReference type="ARBA" id="ARBA00000085"/>
    </source>
</evidence>
<dbReference type="PANTHER" id="PTHR45339">
    <property type="entry name" value="HYBRID SIGNAL TRANSDUCTION HISTIDINE KINASE J"/>
    <property type="match status" value="1"/>
</dbReference>
<name>A0A7C4LKM2_9PLAN</name>
<dbReference type="Gene3D" id="3.30.565.10">
    <property type="entry name" value="Histidine kinase-like ATPase, C-terminal domain"/>
    <property type="match status" value="1"/>
</dbReference>
<dbReference type="SUPFAM" id="SSF55781">
    <property type="entry name" value="GAF domain-like"/>
    <property type="match status" value="1"/>
</dbReference>
<evidence type="ECO:0000256" key="2">
    <source>
        <dbReference type="ARBA" id="ARBA00012438"/>
    </source>
</evidence>
<dbReference type="Gene3D" id="1.25.40.10">
    <property type="entry name" value="Tetratricopeptide repeat domain"/>
    <property type="match status" value="2"/>
</dbReference>
<dbReference type="InterPro" id="IPR011990">
    <property type="entry name" value="TPR-like_helical_dom_sf"/>
</dbReference>
<dbReference type="InterPro" id="IPR011006">
    <property type="entry name" value="CheY-like_superfamily"/>
</dbReference>
<keyword evidence="8" id="KW-0902">Two-component regulatory system</keyword>
<dbReference type="InterPro" id="IPR004358">
    <property type="entry name" value="Sig_transdc_His_kin-like_C"/>
</dbReference>
<dbReference type="SUPFAM" id="SSF52172">
    <property type="entry name" value="CheY-like"/>
    <property type="match status" value="2"/>
</dbReference>
<dbReference type="InterPro" id="IPR005467">
    <property type="entry name" value="His_kinase_dom"/>
</dbReference>
<dbReference type="GO" id="GO:0000155">
    <property type="term" value="F:phosphorelay sensor kinase activity"/>
    <property type="evidence" value="ECO:0007669"/>
    <property type="project" value="InterPro"/>
</dbReference>